<gene>
    <name evidence="2" type="ORF">JEQ12_001081</name>
</gene>
<protein>
    <submittedName>
        <fullName evidence="2">Uncharacterized protein</fullName>
    </submittedName>
</protein>
<dbReference type="EMBL" id="JAEMGP010000001">
    <property type="protein sequence ID" value="KAG5215505.1"/>
    <property type="molecule type" value="Genomic_DNA"/>
</dbReference>
<reference evidence="2 3" key="1">
    <citation type="submission" date="2020-12" db="EMBL/GenBank/DDBJ databases">
        <title>De novo assembly of Tibetan sheep genome.</title>
        <authorList>
            <person name="Li X."/>
        </authorList>
    </citation>
    <scope>NUCLEOTIDE SEQUENCE [LARGE SCALE GENOMIC DNA]</scope>
    <source>
        <tissue evidence="2">Heart</tissue>
    </source>
</reference>
<name>A0A836APS7_SHEEP</name>
<accession>A0A836APS7</accession>
<organism evidence="2 3">
    <name type="scientific">Ovis aries</name>
    <name type="common">Sheep</name>
    <dbReference type="NCBI Taxonomy" id="9940"/>
    <lineage>
        <taxon>Eukaryota</taxon>
        <taxon>Metazoa</taxon>
        <taxon>Chordata</taxon>
        <taxon>Craniata</taxon>
        <taxon>Vertebrata</taxon>
        <taxon>Euteleostomi</taxon>
        <taxon>Mammalia</taxon>
        <taxon>Eutheria</taxon>
        <taxon>Laurasiatheria</taxon>
        <taxon>Artiodactyla</taxon>
        <taxon>Ruminantia</taxon>
        <taxon>Pecora</taxon>
        <taxon>Bovidae</taxon>
        <taxon>Caprinae</taxon>
        <taxon>Ovis</taxon>
    </lineage>
</organism>
<sequence length="259" mass="28724">MANGPYVYKCQPTDLHFRRSELSLTTCSFESQDVKIKEHERKKHEKQQTLSYWGSSQSIFIAIVLAEQLQEPQVTIQSVNMSENASCTITLIVQLKMEHTGIYRAYVSSNATVASVKHINLCIYRSAPAFSSSQAEASVNTPGYEKLDTLPKTARHASDSSSDSNGTTEEDEERTGMHQPVNGRDRMCDSVTKEEAGLDLDSEGQAEYDLVTPDDMAPALVVEGETVYTHVFLNLQVSSFDQYTFSHPSLQGPSNILEG</sequence>
<evidence type="ECO:0000313" key="3">
    <source>
        <dbReference type="Proteomes" id="UP000664991"/>
    </source>
</evidence>
<evidence type="ECO:0000256" key="1">
    <source>
        <dbReference type="SAM" id="MobiDB-lite"/>
    </source>
</evidence>
<feature type="region of interest" description="Disordered" evidence="1">
    <location>
        <begin position="134"/>
        <end position="185"/>
    </location>
</feature>
<evidence type="ECO:0000313" key="2">
    <source>
        <dbReference type="EMBL" id="KAG5215505.1"/>
    </source>
</evidence>
<proteinExistence type="predicted"/>
<comment type="caution">
    <text evidence="2">The sequence shown here is derived from an EMBL/GenBank/DDBJ whole genome shotgun (WGS) entry which is preliminary data.</text>
</comment>
<dbReference type="Proteomes" id="UP000664991">
    <property type="component" value="Unassembled WGS sequence"/>
</dbReference>
<dbReference type="AlphaFoldDB" id="A0A836APS7"/>